<accession>A0A9Q1F771</accession>
<dbReference type="GO" id="GO:0043124">
    <property type="term" value="P:negative regulation of canonical NF-kappaB signal transduction"/>
    <property type="evidence" value="ECO:0007669"/>
    <property type="project" value="InterPro"/>
</dbReference>
<dbReference type="AlphaFoldDB" id="A0A9Q1F771"/>
<keyword evidence="7" id="KW-1185">Reference proteome</keyword>
<feature type="region of interest" description="Disordered" evidence="4">
    <location>
        <begin position="284"/>
        <end position="328"/>
    </location>
</feature>
<organism evidence="6 7">
    <name type="scientific">Synaphobranchus kaupii</name>
    <name type="common">Kaup's arrowtooth eel</name>
    <dbReference type="NCBI Taxonomy" id="118154"/>
    <lineage>
        <taxon>Eukaryota</taxon>
        <taxon>Metazoa</taxon>
        <taxon>Chordata</taxon>
        <taxon>Craniata</taxon>
        <taxon>Vertebrata</taxon>
        <taxon>Euteleostomi</taxon>
        <taxon>Actinopterygii</taxon>
        <taxon>Neopterygii</taxon>
        <taxon>Teleostei</taxon>
        <taxon>Anguilliformes</taxon>
        <taxon>Synaphobranchidae</taxon>
        <taxon>Synaphobranchus</taxon>
    </lineage>
</organism>
<keyword evidence="2 3" id="KW-0175">Coiled coil</keyword>
<dbReference type="EMBL" id="JAINUF010000008">
    <property type="protein sequence ID" value="KAJ8352236.1"/>
    <property type="molecule type" value="Genomic_DNA"/>
</dbReference>
<evidence type="ECO:0000256" key="3">
    <source>
        <dbReference type="SAM" id="Coils"/>
    </source>
</evidence>
<dbReference type="PANTHER" id="PTHR15249:SF0">
    <property type="entry name" value="TRAF FAMILY MEMBER-ASSOCIATED NF-KAPPA-B ACTIVATOR"/>
    <property type="match status" value="1"/>
</dbReference>
<gene>
    <name evidence="6" type="ORF">SKAU_G00237120</name>
</gene>
<evidence type="ECO:0000313" key="6">
    <source>
        <dbReference type="EMBL" id="KAJ8352236.1"/>
    </source>
</evidence>
<dbReference type="Proteomes" id="UP001152622">
    <property type="component" value="Chromosome 8"/>
</dbReference>
<evidence type="ECO:0000256" key="2">
    <source>
        <dbReference type="ARBA" id="ARBA00023054"/>
    </source>
</evidence>
<keyword evidence="1" id="KW-0597">Phosphoprotein</keyword>
<evidence type="ECO:0000313" key="7">
    <source>
        <dbReference type="Proteomes" id="UP001152622"/>
    </source>
</evidence>
<reference evidence="6" key="1">
    <citation type="journal article" date="2023" name="Science">
        <title>Genome structures resolve the early diversification of teleost fishes.</title>
        <authorList>
            <person name="Parey E."/>
            <person name="Louis A."/>
            <person name="Montfort J."/>
            <person name="Bouchez O."/>
            <person name="Roques C."/>
            <person name="Iampietro C."/>
            <person name="Lluch J."/>
            <person name="Castinel A."/>
            <person name="Donnadieu C."/>
            <person name="Desvignes T."/>
            <person name="Floi Bucao C."/>
            <person name="Jouanno E."/>
            <person name="Wen M."/>
            <person name="Mejri S."/>
            <person name="Dirks R."/>
            <person name="Jansen H."/>
            <person name="Henkel C."/>
            <person name="Chen W.J."/>
            <person name="Zahm M."/>
            <person name="Cabau C."/>
            <person name="Klopp C."/>
            <person name="Thompson A.W."/>
            <person name="Robinson-Rechavi M."/>
            <person name="Braasch I."/>
            <person name="Lecointre G."/>
            <person name="Bobe J."/>
            <person name="Postlethwait J.H."/>
            <person name="Berthelot C."/>
            <person name="Roest Crollius H."/>
            <person name="Guiguen Y."/>
        </authorList>
    </citation>
    <scope>NUCLEOTIDE SEQUENCE</scope>
    <source>
        <strain evidence="6">WJC10195</strain>
    </source>
</reference>
<comment type="caution">
    <text evidence="6">The sequence shown here is derived from an EMBL/GenBank/DDBJ whole genome shotgun (WGS) entry which is preliminary data.</text>
</comment>
<dbReference type="OrthoDB" id="9937252at2759"/>
<protein>
    <recommendedName>
        <fullName evidence="5">Tbk1/Ikki binding domain-containing protein</fullName>
    </recommendedName>
</protein>
<name>A0A9Q1F771_SYNKA</name>
<proteinExistence type="predicted"/>
<feature type="coiled-coil region" evidence="3">
    <location>
        <begin position="9"/>
        <end position="61"/>
    </location>
</feature>
<dbReference type="PANTHER" id="PTHR15249">
    <property type="entry name" value="TRAF FAMILY MEMBER-ASSOCIATED NF-KAPPA-B ACTIVATOR"/>
    <property type="match status" value="1"/>
</dbReference>
<evidence type="ECO:0000259" key="5">
    <source>
        <dbReference type="Pfam" id="PF12845"/>
    </source>
</evidence>
<dbReference type="InterPro" id="IPR039669">
    <property type="entry name" value="TANK"/>
</dbReference>
<evidence type="ECO:0000256" key="4">
    <source>
        <dbReference type="SAM" id="MobiDB-lite"/>
    </source>
</evidence>
<dbReference type="InterPro" id="IPR024581">
    <property type="entry name" value="TBD"/>
</dbReference>
<dbReference type="Pfam" id="PF12845">
    <property type="entry name" value="TBD"/>
    <property type="match status" value="1"/>
</dbReference>
<sequence length="357" mass="38958">MERNIGDQLKKAFEAYRQASIEKDGAKRELQQKTDSYEKYTQELEQKIEDQNQLILKLKAQLSLATKHTSEEGKGCEPVLRKQEVDTLSAIDQHPDGTPCISKGSKQGNDCLEAAAMSPNALPGSSRAENKDVLDAFRALQGKFCLIRTLAKRQKDHLRKICSGNNPANDQQFSMPIQCTDVTAEQAEGPFSSAVRAEAGEELAAVSLASRGASPEDGDFMDSLTKLSVKFPPSTDSEYEFLNSTPEKHNEAVMRREGPAMVVGVPAAADELVGKFPYPFLPPGGSPSSPLNPDSIRGPQKPVWSPELCEAAGSEASADREQNRSPDNCAFCNALVPQDHIYSHLNSHFQNETSNGH</sequence>
<evidence type="ECO:0000256" key="1">
    <source>
        <dbReference type="ARBA" id="ARBA00022553"/>
    </source>
</evidence>
<feature type="domain" description="Tbk1/Ikki binding" evidence="5">
    <location>
        <begin position="129"/>
        <end position="181"/>
    </location>
</feature>